<accession>A0A3L6L868</accession>
<evidence type="ECO:0000313" key="1">
    <source>
        <dbReference type="EMBL" id="RHW72874.1"/>
    </source>
</evidence>
<sequence>MTQAELIDADSNTINSLKPIALTAMCSEPLTAQPATTDCNDISDTPRKAETCYSGEAHIAGEFIALDLVYLCSSETNSVCTADDEARAAIMASDNLAFGALGQLLAAYPKKNAQQRPCRGCI</sequence>
<organism evidence="1 2">
    <name type="scientific">Trypanosoma brucei equiperdum</name>
    <dbReference type="NCBI Taxonomy" id="630700"/>
    <lineage>
        <taxon>Eukaryota</taxon>
        <taxon>Discoba</taxon>
        <taxon>Euglenozoa</taxon>
        <taxon>Kinetoplastea</taxon>
        <taxon>Metakinetoplastina</taxon>
        <taxon>Trypanosomatida</taxon>
        <taxon>Trypanosomatidae</taxon>
        <taxon>Trypanosoma</taxon>
    </lineage>
</organism>
<evidence type="ECO:0000313" key="2">
    <source>
        <dbReference type="Proteomes" id="UP000266743"/>
    </source>
</evidence>
<comment type="caution">
    <text evidence="1">The sequence shown here is derived from an EMBL/GenBank/DDBJ whole genome shotgun (WGS) entry which is preliminary data.</text>
</comment>
<dbReference type="AlphaFoldDB" id="A0A3L6L868"/>
<protein>
    <recommendedName>
        <fullName evidence="3">Trypanosomal VSG domain containing protein</fullName>
    </recommendedName>
</protein>
<evidence type="ECO:0008006" key="3">
    <source>
        <dbReference type="Google" id="ProtNLM"/>
    </source>
</evidence>
<gene>
    <name evidence="1" type="ORF">DPX39_040088600</name>
</gene>
<dbReference type="EMBL" id="QSBY01000004">
    <property type="protein sequence ID" value="RHW72874.1"/>
    <property type="molecule type" value="Genomic_DNA"/>
</dbReference>
<proteinExistence type="predicted"/>
<dbReference type="Proteomes" id="UP000266743">
    <property type="component" value="Chromosome 4"/>
</dbReference>
<reference evidence="1 2" key="1">
    <citation type="submission" date="2018-09" db="EMBL/GenBank/DDBJ databases">
        <title>whole genome sequence of T. equiperdum IVM-t1 strain.</title>
        <authorList>
            <person name="Suganuma K."/>
        </authorList>
    </citation>
    <scope>NUCLEOTIDE SEQUENCE [LARGE SCALE GENOMIC DNA]</scope>
    <source>
        <strain evidence="1 2">IVM-t1</strain>
    </source>
</reference>
<name>A0A3L6L868_9TRYP</name>